<proteinExistence type="predicted"/>
<accession>A0AAE0X5M7</accession>
<reference evidence="2" key="1">
    <citation type="journal article" date="2023" name="Mol. Phylogenet. Evol.">
        <title>Genome-scale phylogeny and comparative genomics of the fungal order Sordariales.</title>
        <authorList>
            <person name="Hensen N."/>
            <person name="Bonometti L."/>
            <person name="Westerberg I."/>
            <person name="Brannstrom I.O."/>
            <person name="Guillou S."/>
            <person name="Cros-Aarteil S."/>
            <person name="Calhoun S."/>
            <person name="Haridas S."/>
            <person name="Kuo A."/>
            <person name="Mondo S."/>
            <person name="Pangilinan J."/>
            <person name="Riley R."/>
            <person name="LaButti K."/>
            <person name="Andreopoulos B."/>
            <person name="Lipzen A."/>
            <person name="Chen C."/>
            <person name="Yan M."/>
            <person name="Daum C."/>
            <person name="Ng V."/>
            <person name="Clum A."/>
            <person name="Steindorff A."/>
            <person name="Ohm R.A."/>
            <person name="Martin F."/>
            <person name="Silar P."/>
            <person name="Natvig D.O."/>
            <person name="Lalanne C."/>
            <person name="Gautier V."/>
            <person name="Ament-Velasquez S.L."/>
            <person name="Kruys A."/>
            <person name="Hutchinson M.I."/>
            <person name="Powell A.J."/>
            <person name="Barry K."/>
            <person name="Miller A.N."/>
            <person name="Grigoriev I.V."/>
            <person name="Debuchy R."/>
            <person name="Gladieux P."/>
            <person name="Hiltunen Thoren M."/>
            <person name="Johannesson H."/>
        </authorList>
    </citation>
    <scope>NUCLEOTIDE SEQUENCE</scope>
    <source>
        <strain evidence="2">CBS 314.62</strain>
    </source>
</reference>
<keyword evidence="2" id="KW-0378">Hydrolase</keyword>
<dbReference type="GO" id="GO:0016787">
    <property type="term" value="F:hydrolase activity"/>
    <property type="evidence" value="ECO:0007669"/>
    <property type="project" value="UniProtKB-KW"/>
</dbReference>
<dbReference type="SUPFAM" id="SSF53474">
    <property type="entry name" value="alpha/beta-Hydrolases"/>
    <property type="match status" value="1"/>
</dbReference>
<dbReference type="Pfam" id="PF01738">
    <property type="entry name" value="DLH"/>
    <property type="match status" value="1"/>
</dbReference>
<keyword evidence="3" id="KW-1185">Reference proteome</keyword>
<dbReference type="PANTHER" id="PTHR17630:SF55">
    <property type="entry name" value="DIENELACTONE HYDROLASE FAMILY PROTEIN (AFU_ORTHOLOGUE AFUA_1G01900)"/>
    <property type="match status" value="1"/>
</dbReference>
<sequence>MAASAPQKIHNCCLKAFEWDGAPTGTETTIPGTAQPAYVTGSNQDAAILVVHDLFGWTFPNNRLLADHYAREVGATVYLPDFFGGEVVPFEPVLAGRFEELDMAGWLARNGRAVREPEIFAYARALRRKYARLGAVGFCYGGWAVFRLGAASSKDVEGGTRSLVDAVTAGHPSLMTLQDIEELAVPMQMLAPEIDAAYSPEMKAFTFATLQRAGQAPWEYLHFPGVEHGCLVRGDASKEGEREAMTRGKNAVVAWMSQHLFDV</sequence>
<evidence type="ECO:0000259" key="1">
    <source>
        <dbReference type="Pfam" id="PF01738"/>
    </source>
</evidence>
<feature type="domain" description="Dienelactone hydrolase" evidence="1">
    <location>
        <begin position="37"/>
        <end position="259"/>
    </location>
</feature>
<evidence type="ECO:0000313" key="3">
    <source>
        <dbReference type="Proteomes" id="UP001270362"/>
    </source>
</evidence>
<dbReference type="PANTHER" id="PTHR17630">
    <property type="entry name" value="DIENELACTONE HYDROLASE"/>
    <property type="match status" value="1"/>
</dbReference>
<reference evidence="2" key="2">
    <citation type="submission" date="2023-06" db="EMBL/GenBank/DDBJ databases">
        <authorList>
            <consortium name="Lawrence Berkeley National Laboratory"/>
            <person name="Haridas S."/>
            <person name="Hensen N."/>
            <person name="Bonometti L."/>
            <person name="Westerberg I."/>
            <person name="Brannstrom I.O."/>
            <person name="Guillou S."/>
            <person name="Cros-Aarteil S."/>
            <person name="Calhoun S."/>
            <person name="Kuo A."/>
            <person name="Mondo S."/>
            <person name="Pangilinan J."/>
            <person name="Riley R."/>
            <person name="Labutti K."/>
            <person name="Andreopoulos B."/>
            <person name="Lipzen A."/>
            <person name="Chen C."/>
            <person name="Yanf M."/>
            <person name="Daum C."/>
            <person name="Ng V."/>
            <person name="Clum A."/>
            <person name="Steindorff A."/>
            <person name="Ohm R."/>
            <person name="Martin F."/>
            <person name="Silar P."/>
            <person name="Natvig D."/>
            <person name="Lalanne C."/>
            <person name="Gautier V."/>
            <person name="Ament-Velasquez S.L."/>
            <person name="Kruys A."/>
            <person name="Hutchinson M.I."/>
            <person name="Powell A.J."/>
            <person name="Barry K."/>
            <person name="Miller A.N."/>
            <person name="Grigoriev I.V."/>
            <person name="Debuchy R."/>
            <person name="Gladieux P."/>
            <person name="Thoren M.H."/>
            <person name="Johannesson H."/>
        </authorList>
    </citation>
    <scope>NUCLEOTIDE SEQUENCE</scope>
    <source>
        <strain evidence="2">CBS 314.62</strain>
    </source>
</reference>
<dbReference type="Gene3D" id="3.40.50.1820">
    <property type="entry name" value="alpha/beta hydrolase"/>
    <property type="match status" value="1"/>
</dbReference>
<gene>
    <name evidence="2" type="ORF">B0T22DRAFT_214441</name>
</gene>
<organism evidence="2 3">
    <name type="scientific">Podospora appendiculata</name>
    <dbReference type="NCBI Taxonomy" id="314037"/>
    <lineage>
        <taxon>Eukaryota</taxon>
        <taxon>Fungi</taxon>
        <taxon>Dikarya</taxon>
        <taxon>Ascomycota</taxon>
        <taxon>Pezizomycotina</taxon>
        <taxon>Sordariomycetes</taxon>
        <taxon>Sordariomycetidae</taxon>
        <taxon>Sordariales</taxon>
        <taxon>Podosporaceae</taxon>
        <taxon>Podospora</taxon>
    </lineage>
</organism>
<dbReference type="AlphaFoldDB" id="A0AAE0X5M7"/>
<protein>
    <submittedName>
        <fullName evidence="2">Dienelactone hydrolase</fullName>
    </submittedName>
</protein>
<comment type="caution">
    <text evidence="2">The sequence shown here is derived from an EMBL/GenBank/DDBJ whole genome shotgun (WGS) entry which is preliminary data.</text>
</comment>
<evidence type="ECO:0000313" key="2">
    <source>
        <dbReference type="EMBL" id="KAK3685305.1"/>
    </source>
</evidence>
<name>A0AAE0X5M7_9PEZI</name>
<dbReference type="Proteomes" id="UP001270362">
    <property type="component" value="Unassembled WGS sequence"/>
</dbReference>
<dbReference type="InterPro" id="IPR029058">
    <property type="entry name" value="AB_hydrolase_fold"/>
</dbReference>
<dbReference type="EMBL" id="JAULSO010000003">
    <property type="protein sequence ID" value="KAK3685305.1"/>
    <property type="molecule type" value="Genomic_DNA"/>
</dbReference>
<dbReference type="InterPro" id="IPR002925">
    <property type="entry name" value="Dienelactn_hydro"/>
</dbReference>